<dbReference type="Proteomes" id="UP001607302">
    <property type="component" value="Unassembled WGS sequence"/>
</dbReference>
<dbReference type="PANTHER" id="PTHR15741">
    <property type="entry name" value="BASIC HELIX-LOOP-HELIX ZIP TRANSCRIPTION FACTOR"/>
    <property type="match status" value="1"/>
</dbReference>
<evidence type="ECO:0000256" key="9">
    <source>
        <dbReference type="ARBA" id="ARBA00023163"/>
    </source>
</evidence>
<evidence type="ECO:0000313" key="21">
    <source>
        <dbReference type="Proteomes" id="UP001607302"/>
    </source>
</evidence>
<dbReference type="AlphaFoldDB" id="A0ABD2AL18"/>
<dbReference type="GO" id="GO:0140297">
    <property type="term" value="F:DNA-binding transcription factor binding"/>
    <property type="evidence" value="ECO:0007669"/>
    <property type="project" value="UniProtKB-ARBA"/>
</dbReference>
<name>A0ABD2AL18_VESSQ</name>
<sequence>MANTMHKDGYETHLILCSCIMEIESLTMRGGSGAVGPNADMKLEPSSPTEKYTFSRCSSTGSVNTASSSAHNTGIGGFDLISEDEDSDNKNSTISYKERRREAHTQAEQKRRDAIKKGYDSLQDLVPTCQHTDSSGYKLSKATVLQKSIDYIQFLLQQKKKQEDERNALRKEVVALRIMQANYEQIVKAHQTQPGHAEMRISDETKFQVFQAIMDRLFQSFNNISVANFAELSGCVFSWLEEHCKPQVNHPTYCLSRHVAKKKKETKKKQTNDRNISDSFALTRTNYFQTLREVVLSVLQQLNNQIS</sequence>
<evidence type="ECO:0000256" key="1">
    <source>
        <dbReference type="ARBA" id="ARBA00004123"/>
    </source>
</evidence>
<dbReference type="InterPro" id="IPR011598">
    <property type="entry name" value="bHLH_dom"/>
</dbReference>
<dbReference type="SUPFAM" id="SSF47459">
    <property type="entry name" value="HLH, helix-loop-helix DNA-binding domain"/>
    <property type="match status" value="1"/>
</dbReference>
<evidence type="ECO:0000256" key="4">
    <source>
        <dbReference type="ARBA" id="ARBA00022491"/>
    </source>
</evidence>
<keyword evidence="8" id="KW-0010">Activator</keyword>
<evidence type="ECO:0000259" key="19">
    <source>
        <dbReference type="PROSITE" id="PS50888"/>
    </source>
</evidence>
<dbReference type="InterPro" id="IPR052207">
    <property type="entry name" value="Max-like/E-box_TFs"/>
</dbReference>
<dbReference type="PANTHER" id="PTHR15741:SF25">
    <property type="entry name" value="MAX-LIKE PROTEIN X"/>
    <property type="match status" value="1"/>
</dbReference>
<evidence type="ECO:0000256" key="11">
    <source>
        <dbReference type="ARBA" id="ARBA00053727"/>
    </source>
</evidence>
<gene>
    <name evidence="20" type="ORF">V1478_010646</name>
</gene>
<dbReference type="SMART" id="SM00353">
    <property type="entry name" value="HLH"/>
    <property type="match status" value="1"/>
</dbReference>
<keyword evidence="7" id="KW-0238">DNA-binding</keyword>
<dbReference type="GO" id="GO:0045944">
    <property type="term" value="P:positive regulation of transcription by RNA polymerase II"/>
    <property type="evidence" value="ECO:0007669"/>
    <property type="project" value="UniProtKB-ARBA"/>
</dbReference>
<evidence type="ECO:0000313" key="20">
    <source>
        <dbReference type="EMBL" id="KAL2720380.1"/>
    </source>
</evidence>
<proteinExistence type="predicted"/>
<accession>A0ABD2AL18</accession>
<dbReference type="FunFam" id="4.10.280.10:FF:000037">
    <property type="entry name" value="max-like protein X isoform X2"/>
    <property type="match status" value="1"/>
</dbReference>
<evidence type="ECO:0000256" key="5">
    <source>
        <dbReference type="ARBA" id="ARBA00022553"/>
    </source>
</evidence>
<feature type="region of interest" description="Disordered" evidence="18">
    <location>
        <begin position="77"/>
        <end position="113"/>
    </location>
</feature>
<evidence type="ECO:0000256" key="10">
    <source>
        <dbReference type="ARBA" id="ARBA00023242"/>
    </source>
</evidence>
<feature type="domain" description="BHLH" evidence="19">
    <location>
        <begin position="99"/>
        <end position="155"/>
    </location>
</feature>
<keyword evidence="4" id="KW-0678">Repressor</keyword>
<comment type="subcellular location">
    <subcellularLocation>
        <location evidence="2">Cytoplasm</location>
    </subcellularLocation>
    <subcellularLocation>
        <location evidence="1">Nucleus</location>
    </subcellularLocation>
</comment>
<dbReference type="Gene3D" id="4.10.280.10">
    <property type="entry name" value="Helix-loop-helix DNA-binding domain"/>
    <property type="match status" value="1"/>
</dbReference>
<dbReference type="EMBL" id="JAUDFV010000147">
    <property type="protein sequence ID" value="KAL2720380.1"/>
    <property type="molecule type" value="Genomic_DNA"/>
</dbReference>
<evidence type="ECO:0000256" key="6">
    <source>
        <dbReference type="ARBA" id="ARBA00023015"/>
    </source>
</evidence>
<dbReference type="CDD" id="cd19687">
    <property type="entry name" value="bHLHzip_Mlx"/>
    <property type="match status" value="1"/>
</dbReference>
<dbReference type="PROSITE" id="PS50888">
    <property type="entry name" value="BHLH"/>
    <property type="match status" value="1"/>
</dbReference>
<evidence type="ECO:0000256" key="3">
    <source>
        <dbReference type="ARBA" id="ARBA00022490"/>
    </source>
</evidence>
<keyword evidence="6" id="KW-0805">Transcription regulation</keyword>
<keyword evidence="5" id="KW-0597">Phosphoprotein</keyword>
<reference evidence="20 21" key="1">
    <citation type="journal article" date="2024" name="Ann. Entomol. Soc. Am.">
        <title>Genomic analyses of the southern and eastern yellowjacket wasps (Hymenoptera: Vespidae) reveal evolutionary signatures of social life.</title>
        <authorList>
            <person name="Catto M.A."/>
            <person name="Caine P.B."/>
            <person name="Orr S.E."/>
            <person name="Hunt B.G."/>
            <person name="Goodisman M.A.D."/>
        </authorList>
    </citation>
    <scope>NUCLEOTIDE SEQUENCE [LARGE SCALE GENOMIC DNA]</scope>
    <source>
        <strain evidence="20">233</strain>
        <tissue evidence="20">Head and thorax</tissue>
    </source>
</reference>
<keyword evidence="10" id="KW-0539">Nucleus</keyword>
<keyword evidence="9" id="KW-0804">Transcription</keyword>
<keyword evidence="21" id="KW-1185">Reference proteome</keyword>
<evidence type="ECO:0000256" key="18">
    <source>
        <dbReference type="SAM" id="MobiDB-lite"/>
    </source>
</evidence>
<evidence type="ECO:0000256" key="2">
    <source>
        <dbReference type="ARBA" id="ARBA00004496"/>
    </source>
</evidence>
<comment type="caution">
    <text evidence="20">The sequence shown here is derived from an EMBL/GenBank/DDBJ whole genome shotgun (WGS) entry which is preliminary data.</text>
</comment>
<evidence type="ECO:0000256" key="12">
    <source>
        <dbReference type="ARBA" id="ARBA00065416"/>
    </source>
</evidence>
<evidence type="ECO:0000256" key="14">
    <source>
        <dbReference type="ARBA" id="ARBA00076041"/>
    </source>
</evidence>
<evidence type="ECO:0000256" key="16">
    <source>
        <dbReference type="ARBA" id="ARBA00082933"/>
    </source>
</evidence>
<comment type="subunit">
    <text evidence="12">Efficient DNA binding requires dimerization with another bHLH protein. Binds DNA as a heterodimer with MAD1, MAD4, MNT, WBSCR14 and MLXIP. Can also bind DNA as a homodimer.</text>
</comment>
<evidence type="ECO:0000256" key="13">
    <source>
        <dbReference type="ARBA" id="ARBA00071251"/>
    </source>
</evidence>
<keyword evidence="3" id="KW-0963">Cytoplasm</keyword>
<dbReference type="GO" id="GO:0005654">
    <property type="term" value="C:nucleoplasm"/>
    <property type="evidence" value="ECO:0007669"/>
    <property type="project" value="UniProtKB-ARBA"/>
</dbReference>
<feature type="compositionally biased region" description="Basic and acidic residues" evidence="18">
    <location>
        <begin position="96"/>
        <end position="113"/>
    </location>
</feature>
<comment type="function">
    <text evidence="11">Transcription regulator. Forms a sequence-specific DNA-binding protein complex with MAD1, MAD4, MNT, WBSCR14 and MLXIP which recognizes the core sequence 5'-CACGTG-3'. The TCFL4-MAD1, TCFL4-MAD4, TCFL4-WBSCR14 complexes are transcriptional repressors. Plays a role in transcriptional activation of glycolytic target genes. Involved in glucose-responsive gene regulation.</text>
</comment>
<feature type="coiled-coil region" evidence="17">
    <location>
        <begin position="152"/>
        <end position="179"/>
    </location>
</feature>
<dbReference type="InterPro" id="IPR036638">
    <property type="entry name" value="HLH_DNA-bd_sf"/>
</dbReference>
<evidence type="ECO:0000256" key="8">
    <source>
        <dbReference type="ARBA" id="ARBA00023159"/>
    </source>
</evidence>
<evidence type="ECO:0000256" key="7">
    <source>
        <dbReference type="ARBA" id="ARBA00023125"/>
    </source>
</evidence>
<protein>
    <recommendedName>
        <fullName evidence="13">Max-like protein X</fullName>
    </recommendedName>
    <alternativeName>
        <fullName evidence="14">Max-like bHLHZip protein</fullName>
    </alternativeName>
    <alternativeName>
        <fullName evidence="15">Protein BigMax</fullName>
    </alternativeName>
    <alternativeName>
        <fullName evidence="16">Transcription factor-like protein 4</fullName>
    </alternativeName>
</protein>
<dbReference type="Pfam" id="PF00010">
    <property type="entry name" value="HLH"/>
    <property type="match status" value="1"/>
</dbReference>
<evidence type="ECO:0000256" key="15">
    <source>
        <dbReference type="ARBA" id="ARBA00079081"/>
    </source>
</evidence>
<keyword evidence="17" id="KW-0175">Coiled coil</keyword>
<organism evidence="20 21">
    <name type="scientific">Vespula squamosa</name>
    <name type="common">Southern yellow jacket</name>
    <name type="synonym">Wasp</name>
    <dbReference type="NCBI Taxonomy" id="30214"/>
    <lineage>
        <taxon>Eukaryota</taxon>
        <taxon>Metazoa</taxon>
        <taxon>Ecdysozoa</taxon>
        <taxon>Arthropoda</taxon>
        <taxon>Hexapoda</taxon>
        <taxon>Insecta</taxon>
        <taxon>Pterygota</taxon>
        <taxon>Neoptera</taxon>
        <taxon>Endopterygota</taxon>
        <taxon>Hymenoptera</taxon>
        <taxon>Apocrita</taxon>
        <taxon>Aculeata</taxon>
        <taxon>Vespoidea</taxon>
        <taxon>Vespidae</taxon>
        <taxon>Vespinae</taxon>
        <taxon>Vespula</taxon>
    </lineage>
</organism>
<evidence type="ECO:0000256" key="17">
    <source>
        <dbReference type="SAM" id="Coils"/>
    </source>
</evidence>
<dbReference type="GO" id="GO:0003677">
    <property type="term" value="F:DNA binding"/>
    <property type="evidence" value="ECO:0007669"/>
    <property type="project" value="UniProtKB-KW"/>
</dbReference>
<dbReference type="GO" id="GO:0005737">
    <property type="term" value="C:cytoplasm"/>
    <property type="evidence" value="ECO:0007669"/>
    <property type="project" value="UniProtKB-SubCell"/>
</dbReference>